<dbReference type="AlphaFoldDB" id="H1SBA0"/>
<reference evidence="1 2" key="1">
    <citation type="journal article" date="2012" name="J. Bacteriol.">
        <title>De Novo Genome Project of Cupriavidus basilensis OR16.</title>
        <authorList>
            <person name="Cserhati M."/>
            <person name="Kriszt B."/>
            <person name="Szoboszlay S."/>
            <person name="Toth A."/>
            <person name="Szabo I."/>
            <person name="Tancsics A."/>
            <person name="Nagy I."/>
            <person name="Horvath B."/>
            <person name="Nagy I."/>
            <person name="Kukolya J."/>
        </authorList>
    </citation>
    <scope>NUCLEOTIDE SEQUENCE [LARGE SCALE GENOMIC DNA]</scope>
    <source>
        <strain evidence="1 2">OR16</strain>
    </source>
</reference>
<dbReference type="EMBL" id="AHJE01000071">
    <property type="protein sequence ID" value="EHP40171.1"/>
    <property type="molecule type" value="Genomic_DNA"/>
</dbReference>
<evidence type="ECO:0000313" key="2">
    <source>
        <dbReference type="Proteomes" id="UP000005808"/>
    </source>
</evidence>
<organism evidence="1 2">
    <name type="scientific">Cupriavidus basilensis OR16</name>
    <dbReference type="NCBI Taxonomy" id="1127483"/>
    <lineage>
        <taxon>Bacteria</taxon>
        <taxon>Pseudomonadati</taxon>
        <taxon>Pseudomonadota</taxon>
        <taxon>Betaproteobacteria</taxon>
        <taxon>Burkholderiales</taxon>
        <taxon>Burkholderiaceae</taxon>
        <taxon>Cupriavidus</taxon>
    </lineage>
</organism>
<dbReference type="SUPFAM" id="SSF55961">
    <property type="entry name" value="Bet v1-like"/>
    <property type="match status" value="1"/>
</dbReference>
<evidence type="ECO:0000313" key="1">
    <source>
        <dbReference type="EMBL" id="EHP40171.1"/>
    </source>
</evidence>
<proteinExistence type="predicted"/>
<dbReference type="Gene3D" id="3.30.530.20">
    <property type="match status" value="1"/>
</dbReference>
<dbReference type="InterPro" id="IPR023393">
    <property type="entry name" value="START-like_dom_sf"/>
</dbReference>
<accession>H1SBA0</accession>
<dbReference type="Proteomes" id="UP000005808">
    <property type="component" value="Unassembled WGS sequence"/>
</dbReference>
<protein>
    <submittedName>
        <fullName evidence="1">Uncharacterized protein</fullName>
    </submittedName>
</protein>
<sequence>MRRWLAIMANTFTIQPKTAMPLMFELASSLPIPASQAWQRATTSGGINDELFPWLRMTAPPAMRGKAIDELPLGERLGRSWLLAFGMLPVEVDDIMLAEVGPGYRFKETSRMLSMRSWVHERTIQDTPGGCEVHDRLTFELRGPAAWLPGGGGAVVPASADSQE</sequence>
<gene>
    <name evidence="1" type="ORF">OR16_27227</name>
</gene>
<comment type="caution">
    <text evidence="1">The sequence shown here is derived from an EMBL/GenBank/DDBJ whole genome shotgun (WGS) entry which is preliminary data.</text>
</comment>
<name>H1SBA0_9BURK</name>
<dbReference type="PATRIC" id="fig|1127483.3.peg.5432"/>